<dbReference type="SMART" id="SM01016">
    <property type="entry name" value="Arg_tRNA_synt_N"/>
    <property type="match status" value="1"/>
</dbReference>
<feature type="region of interest" description="Disordered" evidence="11">
    <location>
        <begin position="550"/>
        <end position="589"/>
    </location>
</feature>
<dbReference type="PANTHER" id="PTHR11956">
    <property type="entry name" value="ARGINYL-TRNA SYNTHETASE"/>
    <property type="match status" value="1"/>
</dbReference>
<comment type="catalytic activity">
    <reaction evidence="8 9">
        <text>tRNA(Arg) + L-arginine + ATP = L-arginyl-tRNA(Arg) + AMP + diphosphate</text>
        <dbReference type="Rhea" id="RHEA:20301"/>
        <dbReference type="Rhea" id="RHEA-COMP:9658"/>
        <dbReference type="Rhea" id="RHEA-COMP:9673"/>
        <dbReference type="ChEBI" id="CHEBI:30616"/>
        <dbReference type="ChEBI" id="CHEBI:32682"/>
        <dbReference type="ChEBI" id="CHEBI:33019"/>
        <dbReference type="ChEBI" id="CHEBI:78442"/>
        <dbReference type="ChEBI" id="CHEBI:78513"/>
        <dbReference type="ChEBI" id="CHEBI:456215"/>
        <dbReference type="EC" id="6.1.1.19"/>
    </reaction>
</comment>
<evidence type="ECO:0000256" key="10">
    <source>
        <dbReference type="RuleBase" id="RU363038"/>
    </source>
</evidence>
<dbReference type="SUPFAM" id="SSF52374">
    <property type="entry name" value="Nucleotidylyl transferase"/>
    <property type="match status" value="1"/>
</dbReference>
<dbReference type="InterPro" id="IPR001412">
    <property type="entry name" value="aa-tRNA-synth_I_CS"/>
</dbReference>
<comment type="caution">
    <text evidence="14">The sequence shown here is derived from an EMBL/GenBank/DDBJ whole genome shotgun (WGS) entry which is preliminary data.</text>
</comment>
<dbReference type="AlphaFoldDB" id="A0A937XBG4"/>
<keyword evidence="5 9" id="KW-0067">ATP-binding</keyword>
<evidence type="ECO:0000256" key="4">
    <source>
        <dbReference type="ARBA" id="ARBA00022741"/>
    </source>
</evidence>
<dbReference type="Pfam" id="PF03485">
    <property type="entry name" value="Arg_tRNA_synt_N"/>
    <property type="match status" value="1"/>
</dbReference>
<evidence type="ECO:0000256" key="1">
    <source>
        <dbReference type="ARBA" id="ARBA00005594"/>
    </source>
</evidence>
<evidence type="ECO:0000256" key="9">
    <source>
        <dbReference type="HAMAP-Rule" id="MF_00123"/>
    </source>
</evidence>
<reference evidence="14" key="1">
    <citation type="submission" date="2019-03" db="EMBL/GenBank/DDBJ databases">
        <title>Lake Tanganyika Metagenome-Assembled Genomes (MAGs).</title>
        <authorList>
            <person name="Tran P."/>
        </authorList>
    </citation>
    <scope>NUCLEOTIDE SEQUENCE</scope>
    <source>
        <strain evidence="14">M_DeepCast_400m_m2_100</strain>
    </source>
</reference>
<accession>A0A937XBG4</accession>
<dbReference type="InterPro" id="IPR005148">
    <property type="entry name" value="Arg-tRNA-synth_N"/>
</dbReference>
<evidence type="ECO:0000313" key="15">
    <source>
        <dbReference type="Proteomes" id="UP000748308"/>
    </source>
</evidence>
<dbReference type="EMBL" id="VGIY01000463">
    <property type="protein sequence ID" value="MBM3318730.1"/>
    <property type="molecule type" value="Genomic_DNA"/>
</dbReference>
<keyword evidence="3 9" id="KW-0436">Ligase</keyword>
<sequence>MNDAHSLRPSDIDLHQAVREAVAAALVAWSGRSADELGLGAHPELLAPGRPPRPEMGDLGISCFGLAKPLRRAPAEIAGELVGPVETEFARRAAAGTLPGLERAAAIGPYLNLSFRAGELAEWVTSRVACGSPPYGAPLPPTGRRILVEYSAPNTNKPLHLGHVRNNILGSSLCAILAAAGEEVIPVNLVNDRGVHIAKSMVAYRIWGQGATPESAGRKGDHFVGDFYVRFGRELKAQADALARERGLDPESLDEETRRAIEERTALMAETRRCLLSWEEGDAETIALWRRMNDWVYAGFDETYARLGCAFRKWYFESETYRLGKALVEEGLAGGLFRRDPDGSIWAPFEEGDRDGLKDKLLLRSDGTSVYITQDLGTTALKFDDFAMDRAIFVVASEQAHHFRLLFRLLERLGFPWARRCHHLAYGLVELPHGMGKLKSREGRAVDADDLLDELAALARRKAVDGGFATSAGVDLDALADAIGQGALKMYLLQVGAEKNIVFDPDATIEFEGDTGPAVQYSHARICSILRKALAEGRVALDELQTFPPPEPFAGLGTGSPVSASAGGPPPARAAAASASGGTDGAAGPAEAIRSAAGLRPGRAEARLLSDPHEKALCLELARFPGVTAAAAAQLNPAPLATYLLDLTKGYARFYHHCPVLRAESEERLRARLHLCLAVAATLRRGLGLLGIEAPDAM</sequence>
<dbReference type="GO" id="GO:0005737">
    <property type="term" value="C:cytoplasm"/>
    <property type="evidence" value="ECO:0007669"/>
    <property type="project" value="UniProtKB-SubCell"/>
</dbReference>
<feature type="short sequence motif" description="'HIGH' region" evidence="9">
    <location>
        <begin position="153"/>
        <end position="163"/>
    </location>
</feature>
<evidence type="ECO:0000256" key="6">
    <source>
        <dbReference type="ARBA" id="ARBA00022917"/>
    </source>
</evidence>
<evidence type="ECO:0000256" key="2">
    <source>
        <dbReference type="ARBA" id="ARBA00022490"/>
    </source>
</evidence>
<dbReference type="Gene3D" id="3.40.50.620">
    <property type="entry name" value="HUPs"/>
    <property type="match status" value="1"/>
</dbReference>
<feature type="compositionally biased region" description="Low complexity" evidence="11">
    <location>
        <begin position="559"/>
        <end position="589"/>
    </location>
</feature>
<dbReference type="Pfam" id="PF05746">
    <property type="entry name" value="DALR_1"/>
    <property type="match status" value="1"/>
</dbReference>
<evidence type="ECO:0000259" key="13">
    <source>
        <dbReference type="SMART" id="SM01016"/>
    </source>
</evidence>
<dbReference type="InterPro" id="IPR001278">
    <property type="entry name" value="Arg-tRNA-ligase"/>
</dbReference>
<dbReference type="InterPro" id="IPR036695">
    <property type="entry name" value="Arg-tRNA-synth_N_sf"/>
</dbReference>
<protein>
    <recommendedName>
        <fullName evidence="9">Arginine--tRNA ligase</fullName>
        <ecNumber evidence="9">6.1.1.19</ecNumber>
    </recommendedName>
    <alternativeName>
        <fullName evidence="9">Arginyl-tRNA synthetase</fullName>
        <shortName evidence="9">ArgRS</shortName>
    </alternativeName>
</protein>
<proteinExistence type="inferred from homology"/>
<keyword evidence="6 9" id="KW-0648">Protein biosynthesis</keyword>
<organism evidence="14 15">
    <name type="scientific">Eiseniibacteriota bacterium</name>
    <dbReference type="NCBI Taxonomy" id="2212470"/>
    <lineage>
        <taxon>Bacteria</taxon>
        <taxon>Candidatus Eiseniibacteriota</taxon>
    </lineage>
</organism>
<dbReference type="PANTHER" id="PTHR11956:SF5">
    <property type="entry name" value="ARGININE--TRNA LIGASE, CYTOPLASMIC"/>
    <property type="match status" value="1"/>
</dbReference>
<dbReference type="PRINTS" id="PR01038">
    <property type="entry name" value="TRNASYNTHARG"/>
</dbReference>
<feature type="domain" description="Arginyl tRNA synthetase N-terminal" evidence="13">
    <location>
        <begin position="12"/>
        <end position="115"/>
    </location>
</feature>
<evidence type="ECO:0000256" key="11">
    <source>
        <dbReference type="SAM" id="MobiDB-lite"/>
    </source>
</evidence>
<dbReference type="InterPro" id="IPR035684">
    <property type="entry name" value="ArgRS_core"/>
</dbReference>
<evidence type="ECO:0000256" key="5">
    <source>
        <dbReference type="ARBA" id="ARBA00022840"/>
    </source>
</evidence>
<gene>
    <name evidence="9 14" type="primary">argS</name>
    <name evidence="14" type="ORF">FJY75_12840</name>
</gene>
<comment type="subunit">
    <text evidence="9">Monomer.</text>
</comment>
<dbReference type="SUPFAM" id="SSF55190">
    <property type="entry name" value="Arginyl-tRNA synthetase (ArgRS), N-terminal 'additional' domain"/>
    <property type="match status" value="1"/>
</dbReference>
<dbReference type="Gene3D" id="1.10.730.10">
    <property type="entry name" value="Isoleucyl-tRNA Synthetase, Domain 1"/>
    <property type="match status" value="1"/>
</dbReference>
<dbReference type="NCBIfam" id="TIGR00456">
    <property type="entry name" value="argS"/>
    <property type="match status" value="1"/>
</dbReference>
<keyword evidence="4 9" id="KW-0547">Nucleotide-binding</keyword>
<dbReference type="Gene3D" id="3.30.1360.70">
    <property type="entry name" value="Arginyl tRNA synthetase N-terminal domain"/>
    <property type="match status" value="1"/>
</dbReference>
<dbReference type="InterPro" id="IPR014729">
    <property type="entry name" value="Rossmann-like_a/b/a_fold"/>
</dbReference>
<dbReference type="Proteomes" id="UP000748308">
    <property type="component" value="Unassembled WGS sequence"/>
</dbReference>
<dbReference type="GO" id="GO:0004814">
    <property type="term" value="F:arginine-tRNA ligase activity"/>
    <property type="evidence" value="ECO:0007669"/>
    <property type="project" value="UniProtKB-UniRule"/>
</dbReference>
<comment type="subcellular location">
    <subcellularLocation>
        <location evidence="9">Cytoplasm</location>
    </subcellularLocation>
</comment>
<keyword evidence="7 9" id="KW-0030">Aminoacyl-tRNA synthetase</keyword>
<dbReference type="SUPFAM" id="SSF47323">
    <property type="entry name" value="Anticodon-binding domain of a subclass of class I aminoacyl-tRNA synthetases"/>
    <property type="match status" value="1"/>
</dbReference>
<dbReference type="Pfam" id="PF00750">
    <property type="entry name" value="tRNA-synt_1d"/>
    <property type="match status" value="1"/>
</dbReference>
<dbReference type="GO" id="GO:0006420">
    <property type="term" value="P:arginyl-tRNA aminoacylation"/>
    <property type="evidence" value="ECO:0007669"/>
    <property type="project" value="UniProtKB-UniRule"/>
</dbReference>
<comment type="similarity">
    <text evidence="1 9 10">Belongs to the class-I aminoacyl-tRNA synthetase family.</text>
</comment>
<evidence type="ECO:0000313" key="14">
    <source>
        <dbReference type="EMBL" id="MBM3318730.1"/>
    </source>
</evidence>
<evidence type="ECO:0000256" key="8">
    <source>
        <dbReference type="ARBA" id="ARBA00049339"/>
    </source>
</evidence>
<evidence type="ECO:0000259" key="12">
    <source>
        <dbReference type="SMART" id="SM00836"/>
    </source>
</evidence>
<dbReference type="InterPro" id="IPR008909">
    <property type="entry name" value="DALR_anticod-bd"/>
</dbReference>
<dbReference type="GO" id="GO:0005524">
    <property type="term" value="F:ATP binding"/>
    <property type="evidence" value="ECO:0007669"/>
    <property type="project" value="UniProtKB-UniRule"/>
</dbReference>
<evidence type="ECO:0000256" key="3">
    <source>
        <dbReference type="ARBA" id="ARBA00022598"/>
    </source>
</evidence>
<keyword evidence="2 9" id="KW-0963">Cytoplasm</keyword>
<evidence type="ECO:0000256" key="7">
    <source>
        <dbReference type="ARBA" id="ARBA00023146"/>
    </source>
</evidence>
<dbReference type="PROSITE" id="PS00178">
    <property type="entry name" value="AA_TRNA_LIGASE_I"/>
    <property type="match status" value="1"/>
</dbReference>
<dbReference type="SMART" id="SM00836">
    <property type="entry name" value="DALR_1"/>
    <property type="match status" value="1"/>
</dbReference>
<dbReference type="EC" id="6.1.1.19" evidence="9"/>
<feature type="domain" description="DALR anticodon binding" evidence="12">
    <location>
        <begin position="519"/>
        <end position="698"/>
    </location>
</feature>
<name>A0A937XBG4_UNCEI</name>
<dbReference type="HAMAP" id="MF_00123">
    <property type="entry name" value="Arg_tRNA_synth"/>
    <property type="match status" value="1"/>
</dbReference>
<dbReference type="InterPro" id="IPR009080">
    <property type="entry name" value="tRNAsynth_Ia_anticodon-bd"/>
</dbReference>